<gene>
    <name evidence="1" type="ORF">SAMN05216409_11887</name>
</gene>
<dbReference type="RefSeq" id="WP_139208932.1">
    <property type="nucleotide sequence ID" value="NZ_FOEV01000018.1"/>
</dbReference>
<evidence type="ECO:0000313" key="2">
    <source>
        <dbReference type="Proteomes" id="UP000183210"/>
    </source>
</evidence>
<dbReference type="AlphaFoldDB" id="A0A9X8QLR6"/>
<dbReference type="Proteomes" id="UP000183210">
    <property type="component" value="Unassembled WGS sequence"/>
</dbReference>
<dbReference type="GeneID" id="300268759"/>
<evidence type="ECO:0000313" key="1">
    <source>
        <dbReference type="EMBL" id="SER37237.1"/>
    </source>
</evidence>
<organism evidence="1 2">
    <name type="scientific">Pseudomonas lutea</name>
    <dbReference type="NCBI Taxonomy" id="243924"/>
    <lineage>
        <taxon>Bacteria</taxon>
        <taxon>Pseudomonadati</taxon>
        <taxon>Pseudomonadota</taxon>
        <taxon>Gammaproteobacteria</taxon>
        <taxon>Pseudomonadales</taxon>
        <taxon>Pseudomonadaceae</taxon>
        <taxon>Pseudomonas</taxon>
    </lineage>
</organism>
<comment type="caution">
    <text evidence="1">The sequence shown here is derived from an EMBL/GenBank/DDBJ whole genome shotgun (WGS) entry which is preliminary data.</text>
</comment>
<protein>
    <submittedName>
        <fullName evidence="1">Uncharacterized protein</fullName>
    </submittedName>
</protein>
<sequence>MDTRRSLTADEAHTPYINHVMGCRNCFAPTARYCPTGESLRADYVIAYVMEKPDRLARKRALQVEKDKNPHLFPLIRDRITSLIQAD</sequence>
<proteinExistence type="predicted"/>
<accession>A0A9X8QLR6</accession>
<name>A0A9X8QLR6_9PSED</name>
<reference evidence="1 2" key="1">
    <citation type="submission" date="2016-10" db="EMBL/GenBank/DDBJ databases">
        <authorList>
            <person name="Varghese N."/>
            <person name="Submissions S."/>
        </authorList>
    </citation>
    <scope>NUCLEOTIDE SEQUENCE [LARGE SCALE GENOMIC DNA]</scope>
    <source>
        <strain evidence="1 2">LMG 21974</strain>
    </source>
</reference>
<dbReference type="EMBL" id="FOEV01000018">
    <property type="protein sequence ID" value="SER37237.1"/>
    <property type="molecule type" value="Genomic_DNA"/>
</dbReference>